<name>A0A5C3N2A9_9AGAM</name>
<gene>
    <name evidence="2" type="ORF">OE88DRAFT_1809216</name>
</gene>
<dbReference type="Proteomes" id="UP000305948">
    <property type="component" value="Unassembled WGS sequence"/>
</dbReference>
<dbReference type="OrthoDB" id="10508107at2759"/>
<feature type="region of interest" description="Disordered" evidence="1">
    <location>
        <begin position="37"/>
        <end position="65"/>
    </location>
</feature>
<feature type="compositionally biased region" description="Low complexity" evidence="1">
    <location>
        <begin position="37"/>
        <end position="50"/>
    </location>
</feature>
<organism evidence="2 3">
    <name type="scientific">Heliocybe sulcata</name>
    <dbReference type="NCBI Taxonomy" id="5364"/>
    <lineage>
        <taxon>Eukaryota</taxon>
        <taxon>Fungi</taxon>
        <taxon>Dikarya</taxon>
        <taxon>Basidiomycota</taxon>
        <taxon>Agaricomycotina</taxon>
        <taxon>Agaricomycetes</taxon>
        <taxon>Gloeophyllales</taxon>
        <taxon>Gloeophyllaceae</taxon>
        <taxon>Heliocybe</taxon>
    </lineage>
</organism>
<keyword evidence="3" id="KW-1185">Reference proteome</keyword>
<reference evidence="2 3" key="1">
    <citation type="journal article" date="2019" name="Nat. Ecol. Evol.">
        <title>Megaphylogeny resolves global patterns of mushroom evolution.</title>
        <authorList>
            <person name="Varga T."/>
            <person name="Krizsan K."/>
            <person name="Foldi C."/>
            <person name="Dima B."/>
            <person name="Sanchez-Garcia M."/>
            <person name="Sanchez-Ramirez S."/>
            <person name="Szollosi G.J."/>
            <person name="Szarkandi J.G."/>
            <person name="Papp V."/>
            <person name="Albert L."/>
            <person name="Andreopoulos W."/>
            <person name="Angelini C."/>
            <person name="Antonin V."/>
            <person name="Barry K.W."/>
            <person name="Bougher N.L."/>
            <person name="Buchanan P."/>
            <person name="Buyck B."/>
            <person name="Bense V."/>
            <person name="Catcheside P."/>
            <person name="Chovatia M."/>
            <person name="Cooper J."/>
            <person name="Damon W."/>
            <person name="Desjardin D."/>
            <person name="Finy P."/>
            <person name="Geml J."/>
            <person name="Haridas S."/>
            <person name="Hughes K."/>
            <person name="Justo A."/>
            <person name="Karasinski D."/>
            <person name="Kautmanova I."/>
            <person name="Kiss B."/>
            <person name="Kocsube S."/>
            <person name="Kotiranta H."/>
            <person name="LaButti K.M."/>
            <person name="Lechner B.E."/>
            <person name="Liimatainen K."/>
            <person name="Lipzen A."/>
            <person name="Lukacs Z."/>
            <person name="Mihaltcheva S."/>
            <person name="Morgado L.N."/>
            <person name="Niskanen T."/>
            <person name="Noordeloos M.E."/>
            <person name="Ohm R.A."/>
            <person name="Ortiz-Santana B."/>
            <person name="Ovrebo C."/>
            <person name="Racz N."/>
            <person name="Riley R."/>
            <person name="Savchenko A."/>
            <person name="Shiryaev A."/>
            <person name="Soop K."/>
            <person name="Spirin V."/>
            <person name="Szebenyi C."/>
            <person name="Tomsovsky M."/>
            <person name="Tulloss R.E."/>
            <person name="Uehling J."/>
            <person name="Grigoriev I.V."/>
            <person name="Vagvolgyi C."/>
            <person name="Papp T."/>
            <person name="Martin F.M."/>
            <person name="Miettinen O."/>
            <person name="Hibbett D.S."/>
            <person name="Nagy L.G."/>
        </authorList>
    </citation>
    <scope>NUCLEOTIDE SEQUENCE [LARGE SCALE GENOMIC DNA]</scope>
    <source>
        <strain evidence="2 3">OMC1185</strain>
    </source>
</reference>
<sequence length="286" mass="31309">MPESLAPPSIPVSCSSSSSLTLNDSSDCPSMLFSDSLSSDSFSDTSDSLSYPPSRDSRRGSVSSAVAFIPEHVPSQSHGPEKASGSPVLDKTPKALCCAVIPTEDAGYEADYEGRGLRQHKCFVHGPLAALDQQRRLVPRRRWLSLLPYSVQPAPSSSLQSPAQEEIKERPLCLSSVSPAADHDIPLITPLSHTDDAPPANPIPRPAPQRRLSPRVHYVRGSLGHPPQQQFNRWQRMDYQHRNLNSLGSGFPLSQSYNDLVFDSVMLMAEHANSSHTRRHSISGLW</sequence>
<protein>
    <submittedName>
        <fullName evidence="2">Uncharacterized protein</fullName>
    </submittedName>
</protein>
<dbReference type="AlphaFoldDB" id="A0A5C3N2A9"/>
<evidence type="ECO:0000313" key="2">
    <source>
        <dbReference type="EMBL" id="TFK50218.1"/>
    </source>
</evidence>
<accession>A0A5C3N2A9</accession>
<evidence type="ECO:0000313" key="3">
    <source>
        <dbReference type="Proteomes" id="UP000305948"/>
    </source>
</evidence>
<dbReference type="EMBL" id="ML213514">
    <property type="protein sequence ID" value="TFK50218.1"/>
    <property type="molecule type" value="Genomic_DNA"/>
</dbReference>
<evidence type="ECO:0000256" key="1">
    <source>
        <dbReference type="SAM" id="MobiDB-lite"/>
    </source>
</evidence>
<feature type="region of interest" description="Disordered" evidence="1">
    <location>
        <begin position="191"/>
        <end position="210"/>
    </location>
</feature>
<feature type="region of interest" description="Disordered" evidence="1">
    <location>
        <begin position="1"/>
        <end position="24"/>
    </location>
</feature>
<feature type="compositionally biased region" description="Low complexity" evidence="1">
    <location>
        <begin position="13"/>
        <end position="24"/>
    </location>
</feature>
<proteinExistence type="predicted"/>